<keyword evidence="2" id="KW-0677">Repeat</keyword>
<dbReference type="SUPFAM" id="SSF47473">
    <property type="entry name" value="EF-hand"/>
    <property type="match status" value="2"/>
</dbReference>
<accession>L1I7R6</accession>
<dbReference type="InterPro" id="IPR002048">
    <property type="entry name" value="EF_hand_dom"/>
</dbReference>
<evidence type="ECO:0000313" key="7">
    <source>
        <dbReference type="EnsemblProtists" id="EKX32263"/>
    </source>
</evidence>
<dbReference type="InterPro" id="IPR051581">
    <property type="entry name" value="Ca-bind"/>
</dbReference>
<dbReference type="EMBL" id="JH993201">
    <property type="protein sequence ID" value="EKX32263.1"/>
    <property type="molecule type" value="Genomic_DNA"/>
</dbReference>
<dbReference type="RefSeq" id="XP_005819243.1">
    <property type="nucleotide sequence ID" value="XM_005819186.1"/>
</dbReference>
<dbReference type="SMART" id="SM00054">
    <property type="entry name" value="EFh"/>
    <property type="match status" value="3"/>
</dbReference>
<dbReference type="Pfam" id="PF13405">
    <property type="entry name" value="EF-hand_6"/>
    <property type="match status" value="3"/>
</dbReference>
<dbReference type="SMART" id="SM00239">
    <property type="entry name" value="C2"/>
    <property type="match status" value="1"/>
</dbReference>
<dbReference type="PaxDb" id="55529-EKX32263"/>
<evidence type="ECO:0000256" key="1">
    <source>
        <dbReference type="ARBA" id="ARBA00022723"/>
    </source>
</evidence>
<evidence type="ECO:0000259" key="5">
    <source>
        <dbReference type="PROSITE" id="PS50222"/>
    </source>
</evidence>
<evidence type="ECO:0000256" key="3">
    <source>
        <dbReference type="ARBA" id="ARBA00022837"/>
    </source>
</evidence>
<dbReference type="InterPro" id="IPR011992">
    <property type="entry name" value="EF-hand-dom_pair"/>
</dbReference>
<reference evidence="7" key="3">
    <citation type="submission" date="2016-03" db="UniProtKB">
        <authorList>
            <consortium name="EnsemblProtists"/>
        </authorList>
    </citation>
    <scope>IDENTIFICATION</scope>
</reference>
<dbReference type="CDD" id="cd00030">
    <property type="entry name" value="C2"/>
    <property type="match status" value="1"/>
</dbReference>
<dbReference type="Pfam" id="PF00168">
    <property type="entry name" value="C2"/>
    <property type="match status" value="1"/>
</dbReference>
<feature type="domain" description="EF-hand" evidence="5">
    <location>
        <begin position="110"/>
        <end position="145"/>
    </location>
</feature>
<evidence type="ECO:0000313" key="8">
    <source>
        <dbReference type="Proteomes" id="UP000011087"/>
    </source>
</evidence>
<dbReference type="GeneID" id="17289000"/>
<dbReference type="PANTHER" id="PTHR34524:SF6">
    <property type="entry name" value="CALCYPHOSINE LIKE"/>
    <property type="match status" value="1"/>
</dbReference>
<dbReference type="InterPro" id="IPR000008">
    <property type="entry name" value="C2_dom"/>
</dbReference>
<dbReference type="EnsemblProtists" id="EKX32263">
    <property type="protein sequence ID" value="EKX32263"/>
    <property type="gene ID" value="GUITHDRAFT_166743"/>
</dbReference>
<dbReference type="InterPro" id="IPR035892">
    <property type="entry name" value="C2_domain_sf"/>
</dbReference>
<sequence>MSVTETMRDLARQVFTSLDKNGDGTLTEDELKRWLSFQCDMGEEEQDELWLSRWGEKEEIEFEDFLEAAQEYDWPLKAGRQGPALVPTTSAPAPAPMAESGGEREKVDEAFKELARNTFNALDKNGDGTLTEDELKRWLSFQCDMGEEEQDELWLSRWGEKEEIEFEDFLEAAQEYDWPLKAGRQGPALVPTTSAPAPAPMAESGGEREKVDEAFKELARNTFNALDKNGDGTLTEDELKRWLSFQCDMGEEEQDELWLSRWGEKEEIEFEDFLEAAQEYDWPLKAGRQGPALVPKEEPIPVLRLLVQGADFLPCESQQLGHDPYIRISYNEQNLRTKTSIMNSSPTWNEVFILEHVKGTSIKFQLFHESKSLEEKLVGEAILQENVLDRIMHRGKGGLESILYCQLYVTDQGVGILELPGLEVHQSSQTRE</sequence>
<protein>
    <recommendedName>
        <fullName evidence="9">Calmodulin</fullName>
    </recommendedName>
</protein>
<dbReference type="SUPFAM" id="SSF49562">
    <property type="entry name" value="C2 domain (Calcium/lipid-binding domain, CaLB)"/>
    <property type="match status" value="1"/>
</dbReference>
<evidence type="ECO:0000259" key="4">
    <source>
        <dbReference type="PROSITE" id="PS50004"/>
    </source>
</evidence>
<dbReference type="AlphaFoldDB" id="L1I7R6"/>
<dbReference type="PROSITE" id="PS50004">
    <property type="entry name" value="C2"/>
    <property type="match status" value="1"/>
</dbReference>
<keyword evidence="8" id="KW-1185">Reference proteome</keyword>
<feature type="domain" description="C2" evidence="4">
    <location>
        <begin position="288"/>
        <end position="401"/>
    </location>
</feature>
<dbReference type="GO" id="GO:0005509">
    <property type="term" value="F:calcium ion binding"/>
    <property type="evidence" value="ECO:0007669"/>
    <property type="project" value="InterPro"/>
</dbReference>
<gene>
    <name evidence="6" type="ORF">GUITHDRAFT_166743</name>
</gene>
<reference evidence="6 8" key="1">
    <citation type="journal article" date="2012" name="Nature">
        <title>Algal genomes reveal evolutionary mosaicism and the fate of nucleomorphs.</title>
        <authorList>
            <consortium name="DOE Joint Genome Institute"/>
            <person name="Curtis B.A."/>
            <person name="Tanifuji G."/>
            <person name="Burki F."/>
            <person name="Gruber A."/>
            <person name="Irimia M."/>
            <person name="Maruyama S."/>
            <person name="Arias M.C."/>
            <person name="Ball S.G."/>
            <person name="Gile G.H."/>
            <person name="Hirakawa Y."/>
            <person name="Hopkins J.F."/>
            <person name="Kuo A."/>
            <person name="Rensing S.A."/>
            <person name="Schmutz J."/>
            <person name="Symeonidi A."/>
            <person name="Elias M."/>
            <person name="Eveleigh R.J."/>
            <person name="Herman E.K."/>
            <person name="Klute M.J."/>
            <person name="Nakayama T."/>
            <person name="Obornik M."/>
            <person name="Reyes-Prieto A."/>
            <person name="Armbrust E.V."/>
            <person name="Aves S.J."/>
            <person name="Beiko R.G."/>
            <person name="Coutinho P."/>
            <person name="Dacks J.B."/>
            <person name="Durnford D.G."/>
            <person name="Fast N.M."/>
            <person name="Green B.R."/>
            <person name="Grisdale C.J."/>
            <person name="Hempel F."/>
            <person name="Henrissat B."/>
            <person name="Hoppner M.P."/>
            <person name="Ishida K."/>
            <person name="Kim E."/>
            <person name="Koreny L."/>
            <person name="Kroth P.G."/>
            <person name="Liu Y."/>
            <person name="Malik S.B."/>
            <person name="Maier U.G."/>
            <person name="McRose D."/>
            <person name="Mock T."/>
            <person name="Neilson J.A."/>
            <person name="Onodera N.T."/>
            <person name="Poole A.M."/>
            <person name="Pritham E.J."/>
            <person name="Richards T.A."/>
            <person name="Rocap G."/>
            <person name="Roy S.W."/>
            <person name="Sarai C."/>
            <person name="Schaack S."/>
            <person name="Shirato S."/>
            <person name="Slamovits C.H."/>
            <person name="Spencer D.F."/>
            <person name="Suzuki S."/>
            <person name="Worden A.Z."/>
            <person name="Zauner S."/>
            <person name="Barry K."/>
            <person name="Bell C."/>
            <person name="Bharti A.K."/>
            <person name="Crow J.A."/>
            <person name="Grimwood J."/>
            <person name="Kramer R."/>
            <person name="Lindquist E."/>
            <person name="Lucas S."/>
            <person name="Salamov A."/>
            <person name="McFadden G.I."/>
            <person name="Lane C.E."/>
            <person name="Keeling P.J."/>
            <person name="Gray M.W."/>
            <person name="Grigoriev I.V."/>
            <person name="Archibald J.M."/>
        </authorList>
    </citation>
    <scope>NUCLEOTIDE SEQUENCE</scope>
    <source>
        <strain evidence="6 8">CCMP2712</strain>
    </source>
</reference>
<dbReference type="PANTHER" id="PTHR34524">
    <property type="entry name" value="CALCYPHOSIN"/>
    <property type="match status" value="1"/>
</dbReference>
<organism evidence="6">
    <name type="scientific">Guillardia theta (strain CCMP2712)</name>
    <name type="common">Cryptophyte</name>
    <dbReference type="NCBI Taxonomy" id="905079"/>
    <lineage>
        <taxon>Eukaryota</taxon>
        <taxon>Cryptophyceae</taxon>
        <taxon>Pyrenomonadales</taxon>
        <taxon>Geminigeraceae</taxon>
        <taxon>Guillardia</taxon>
    </lineage>
</organism>
<evidence type="ECO:0000313" key="6">
    <source>
        <dbReference type="EMBL" id="EKX32263.1"/>
    </source>
</evidence>
<dbReference type="Gene3D" id="2.60.40.150">
    <property type="entry name" value="C2 domain"/>
    <property type="match status" value="1"/>
</dbReference>
<keyword evidence="3" id="KW-0106">Calcium</keyword>
<feature type="domain" description="EF-hand" evidence="5">
    <location>
        <begin position="6"/>
        <end position="41"/>
    </location>
</feature>
<dbReference type="InterPro" id="IPR018247">
    <property type="entry name" value="EF_Hand_1_Ca_BS"/>
</dbReference>
<dbReference type="PROSITE" id="PS50222">
    <property type="entry name" value="EF_HAND_2"/>
    <property type="match status" value="3"/>
</dbReference>
<keyword evidence="1" id="KW-0479">Metal-binding</keyword>
<dbReference type="PROSITE" id="PS00018">
    <property type="entry name" value="EF_HAND_1"/>
    <property type="match status" value="3"/>
</dbReference>
<dbReference type="Gene3D" id="1.10.238.10">
    <property type="entry name" value="EF-hand"/>
    <property type="match status" value="3"/>
</dbReference>
<feature type="domain" description="EF-hand" evidence="5">
    <location>
        <begin position="214"/>
        <end position="249"/>
    </location>
</feature>
<proteinExistence type="predicted"/>
<name>L1I7R6_GUITC</name>
<dbReference type="Proteomes" id="UP000011087">
    <property type="component" value="Unassembled WGS sequence"/>
</dbReference>
<evidence type="ECO:0000256" key="2">
    <source>
        <dbReference type="ARBA" id="ARBA00022737"/>
    </source>
</evidence>
<dbReference type="KEGG" id="gtt:GUITHDRAFT_166743"/>
<reference evidence="8" key="2">
    <citation type="submission" date="2012-11" db="EMBL/GenBank/DDBJ databases">
        <authorList>
            <person name="Kuo A."/>
            <person name="Curtis B.A."/>
            <person name="Tanifuji G."/>
            <person name="Burki F."/>
            <person name="Gruber A."/>
            <person name="Irimia M."/>
            <person name="Maruyama S."/>
            <person name="Arias M.C."/>
            <person name="Ball S.G."/>
            <person name="Gile G.H."/>
            <person name="Hirakawa Y."/>
            <person name="Hopkins J.F."/>
            <person name="Rensing S.A."/>
            <person name="Schmutz J."/>
            <person name="Symeonidi A."/>
            <person name="Elias M."/>
            <person name="Eveleigh R.J."/>
            <person name="Herman E.K."/>
            <person name="Klute M.J."/>
            <person name="Nakayama T."/>
            <person name="Obornik M."/>
            <person name="Reyes-Prieto A."/>
            <person name="Armbrust E.V."/>
            <person name="Aves S.J."/>
            <person name="Beiko R.G."/>
            <person name="Coutinho P."/>
            <person name="Dacks J.B."/>
            <person name="Durnford D.G."/>
            <person name="Fast N.M."/>
            <person name="Green B.R."/>
            <person name="Grisdale C."/>
            <person name="Hempe F."/>
            <person name="Henrissat B."/>
            <person name="Hoppner M.P."/>
            <person name="Ishida K.-I."/>
            <person name="Kim E."/>
            <person name="Koreny L."/>
            <person name="Kroth P.G."/>
            <person name="Liu Y."/>
            <person name="Malik S.-B."/>
            <person name="Maier U.G."/>
            <person name="McRose D."/>
            <person name="Mock T."/>
            <person name="Neilson J.A."/>
            <person name="Onodera N.T."/>
            <person name="Poole A.M."/>
            <person name="Pritham E.J."/>
            <person name="Richards T.A."/>
            <person name="Rocap G."/>
            <person name="Roy S.W."/>
            <person name="Sarai C."/>
            <person name="Schaack S."/>
            <person name="Shirato S."/>
            <person name="Slamovits C.H."/>
            <person name="Spencer D.F."/>
            <person name="Suzuki S."/>
            <person name="Worden A.Z."/>
            <person name="Zauner S."/>
            <person name="Barry K."/>
            <person name="Bell C."/>
            <person name="Bharti A.K."/>
            <person name="Crow J.A."/>
            <person name="Grimwood J."/>
            <person name="Kramer R."/>
            <person name="Lindquist E."/>
            <person name="Lucas S."/>
            <person name="Salamov A."/>
            <person name="McFadden G.I."/>
            <person name="Lane C.E."/>
            <person name="Keeling P.J."/>
            <person name="Gray M.W."/>
            <person name="Grigoriev I.V."/>
            <person name="Archibald J.M."/>
        </authorList>
    </citation>
    <scope>NUCLEOTIDE SEQUENCE</scope>
    <source>
        <strain evidence="8">CCMP2712</strain>
    </source>
</reference>
<dbReference type="HOGENOM" id="CLU_635532_0_0_1"/>
<evidence type="ECO:0008006" key="9">
    <source>
        <dbReference type="Google" id="ProtNLM"/>
    </source>
</evidence>
<feature type="non-terminal residue" evidence="6">
    <location>
        <position position="432"/>
    </location>
</feature>